<feature type="compositionally biased region" description="Gly residues" evidence="6">
    <location>
        <begin position="353"/>
        <end position="365"/>
    </location>
</feature>
<sequence length="606" mass="63793">MDLSNFQPNNNKKQQQQQQQNSNTSTSTSNNTTSLHHHHLLPHLQQKFQHHHQQQHPSSSSSYSSSSSSHFVGPFDGIRSSSGGGGGGGGHPSMGSISIQAGLTTTSHSTPPPPTTSAPSSSSFSSSSSTSSPSSTSTSTAPPQLVDASLAIATRSDPHPPTRPGSLLDSAKNNQIQQQLTISPATTPPPAAAATTTPVAKRSTKDRHTKVEGRGRRIRMPATCAARVFQLTRELGHKSDGETIEWLLQQAEPSIIATTGTGTIPANFSTLNISLRSSGSSLSAPPSKSAPHSFHGALALTHRPHYDEGFAHSGLLGFHQQPQQQQQQHPQHHHQPHQSPLMTADEIAEALPSGGGDSGGGGGGESTENYMRKRFREDLFKDDNQERGESGSGGGVGSPSRNKAFKGGSSCGLQLPKQQQQGEELGSYSSGVLRPSNILPATAMWAVAPAPTSGAGSTFWMLPVTAGSAVPSMATGTSGAGPSEATQMWTFPSATASHVSTLQAPLHFMPRFNLPGSLEFQQAGSRGSPLQLGSMLMQQQPSQHLGLGVSESNLGMLAALNAYSRGGLNMNSDHQQNHQHPLDHHQQQHHQHQTTDSGDEGPNSSQ</sequence>
<comment type="subcellular location">
    <subcellularLocation>
        <location evidence="1">Nucleus</location>
    </subcellularLocation>
</comment>
<evidence type="ECO:0000313" key="8">
    <source>
        <dbReference type="EMBL" id="RXH73527.1"/>
    </source>
</evidence>
<feature type="region of interest" description="Disordered" evidence="6">
    <location>
        <begin position="181"/>
        <end position="214"/>
    </location>
</feature>
<comment type="caution">
    <text evidence="8">The sequence shown here is derived from an EMBL/GenBank/DDBJ whole genome shotgun (WGS) entry which is preliminary data.</text>
</comment>
<feature type="compositionally biased region" description="Low complexity" evidence="6">
    <location>
        <begin position="117"/>
        <end position="143"/>
    </location>
</feature>
<dbReference type="PROSITE" id="PS51369">
    <property type="entry name" value="TCP"/>
    <property type="match status" value="1"/>
</dbReference>
<evidence type="ECO:0000256" key="3">
    <source>
        <dbReference type="ARBA" id="ARBA00023125"/>
    </source>
</evidence>
<dbReference type="Proteomes" id="UP000290289">
    <property type="component" value="Chromosome 15"/>
</dbReference>
<evidence type="ECO:0000313" key="9">
    <source>
        <dbReference type="Proteomes" id="UP000290289"/>
    </source>
</evidence>
<name>A0A498HVJ7_MALDO</name>
<keyword evidence="9" id="KW-1185">Reference proteome</keyword>
<proteinExistence type="predicted"/>
<dbReference type="GO" id="GO:0043565">
    <property type="term" value="F:sequence-specific DNA binding"/>
    <property type="evidence" value="ECO:0007669"/>
    <property type="project" value="TreeGrafter"/>
</dbReference>
<gene>
    <name evidence="8" type="ORF">DVH24_016349</name>
</gene>
<organism evidence="8 9">
    <name type="scientific">Malus domestica</name>
    <name type="common">Apple</name>
    <name type="synonym">Pyrus malus</name>
    <dbReference type="NCBI Taxonomy" id="3750"/>
    <lineage>
        <taxon>Eukaryota</taxon>
        <taxon>Viridiplantae</taxon>
        <taxon>Streptophyta</taxon>
        <taxon>Embryophyta</taxon>
        <taxon>Tracheophyta</taxon>
        <taxon>Spermatophyta</taxon>
        <taxon>Magnoliopsida</taxon>
        <taxon>eudicotyledons</taxon>
        <taxon>Gunneridae</taxon>
        <taxon>Pentapetalae</taxon>
        <taxon>rosids</taxon>
        <taxon>fabids</taxon>
        <taxon>Rosales</taxon>
        <taxon>Rosaceae</taxon>
        <taxon>Amygdaloideae</taxon>
        <taxon>Maleae</taxon>
        <taxon>Malus</taxon>
    </lineage>
</organism>
<feature type="compositionally biased region" description="Low complexity" evidence="6">
    <location>
        <begin position="55"/>
        <end position="81"/>
    </location>
</feature>
<dbReference type="PANTHER" id="PTHR31072:SF105">
    <property type="entry name" value="TCP DOMAIN-CONTAINING PROTEIN"/>
    <property type="match status" value="1"/>
</dbReference>
<dbReference type="PANTHER" id="PTHR31072">
    <property type="entry name" value="TRANSCRIPTION FACTOR TCP4-RELATED"/>
    <property type="match status" value="1"/>
</dbReference>
<accession>A0A498HVJ7</accession>
<reference evidence="8 9" key="1">
    <citation type="submission" date="2018-10" db="EMBL/GenBank/DDBJ databases">
        <title>A high-quality apple genome assembly.</title>
        <authorList>
            <person name="Hu J."/>
        </authorList>
    </citation>
    <scope>NUCLEOTIDE SEQUENCE [LARGE SCALE GENOMIC DNA]</scope>
    <source>
        <strain evidence="9">cv. HFTH1</strain>
        <tissue evidence="8">Young leaf</tissue>
    </source>
</reference>
<evidence type="ECO:0000256" key="5">
    <source>
        <dbReference type="ARBA" id="ARBA00023242"/>
    </source>
</evidence>
<feature type="region of interest" description="Disordered" evidence="6">
    <location>
        <begin position="320"/>
        <end position="340"/>
    </location>
</feature>
<feature type="domain" description="TCP" evidence="7">
    <location>
        <begin position="204"/>
        <end position="258"/>
    </location>
</feature>
<evidence type="ECO:0000256" key="2">
    <source>
        <dbReference type="ARBA" id="ARBA00023015"/>
    </source>
</evidence>
<feature type="region of interest" description="Disordered" evidence="6">
    <location>
        <begin position="349"/>
        <end position="368"/>
    </location>
</feature>
<feature type="compositionally biased region" description="Low complexity" evidence="6">
    <location>
        <begin position="93"/>
        <end position="109"/>
    </location>
</feature>
<evidence type="ECO:0000256" key="6">
    <source>
        <dbReference type="SAM" id="MobiDB-lite"/>
    </source>
</evidence>
<keyword evidence="5" id="KW-0539">Nucleus</keyword>
<dbReference type="STRING" id="3750.A0A498HVJ7"/>
<feature type="compositionally biased region" description="Basic and acidic residues" evidence="6">
    <location>
        <begin position="379"/>
        <end position="389"/>
    </location>
</feature>
<dbReference type="GO" id="GO:0005634">
    <property type="term" value="C:nucleus"/>
    <property type="evidence" value="ECO:0007669"/>
    <property type="project" value="UniProtKB-SubCell"/>
</dbReference>
<feature type="region of interest" description="Disordered" evidence="6">
    <location>
        <begin position="379"/>
        <end position="428"/>
    </location>
</feature>
<feature type="compositionally biased region" description="Low complexity" evidence="6">
    <location>
        <begin position="320"/>
        <end position="329"/>
    </location>
</feature>
<feature type="compositionally biased region" description="Polar residues" evidence="6">
    <location>
        <begin position="416"/>
        <end position="428"/>
    </location>
</feature>
<feature type="region of interest" description="Disordered" evidence="6">
    <location>
        <begin position="46"/>
        <end position="143"/>
    </location>
</feature>
<evidence type="ECO:0000259" key="7">
    <source>
        <dbReference type="PROSITE" id="PS51369"/>
    </source>
</evidence>
<dbReference type="InterPro" id="IPR005333">
    <property type="entry name" value="Transcription_factor_TCP"/>
</dbReference>
<keyword evidence="3" id="KW-0238">DNA-binding</keyword>
<dbReference type="OrthoDB" id="1923470at2759"/>
<dbReference type="EMBL" id="RDQH01000341">
    <property type="protein sequence ID" value="RXH73527.1"/>
    <property type="molecule type" value="Genomic_DNA"/>
</dbReference>
<dbReference type="Pfam" id="PF03634">
    <property type="entry name" value="TCP"/>
    <property type="match status" value="1"/>
</dbReference>
<evidence type="ECO:0000256" key="4">
    <source>
        <dbReference type="ARBA" id="ARBA00023163"/>
    </source>
</evidence>
<keyword evidence="4" id="KW-0804">Transcription</keyword>
<dbReference type="SMR" id="A0A498HVJ7"/>
<evidence type="ECO:0000256" key="1">
    <source>
        <dbReference type="ARBA" id="ARBA00004123"/>
    </source>
</evidence>
<dbReference type="AlphaFoldDB" id="A0A498HVJ7"/>
<feature type="region of interest" description="Disordered" evidence="6">
    <location>
        <begin position="1"/>
        <end position="34"/>
    </location>
</feature>
<dbReference type="GO" id="GO:0003700">
    <property type="term" value="F:DNA-binding transcription factor activity"/>
    <property type="evidence" value="ECO:0007669"/>
    <property type="project" value="InterPro"/>
</dbReference>
<keyword evidence="2" id="KW-0805">Transcription regulation</keyword>
<protein>
    <recommendedName>
        <fullName evidence="7">TCP domain-containing protein</fullName>
    </recommendedName>
</protein>
<feature type="compositionally biased region" description="Gly residues" evidence="6">
    <location>
        <begin position="82"/>
        <end position="92"/>
    </location>
</feature>
<dbReference type="InterPro" id="IPR017887">
    <property type="entry name" value="TF_TCP_subgr"/>
</dbReference>
<feature type="region of interest" description="Disordered" evidence="6">
    <location>
        <begin position="567"/>
        <end position="606"/>
    </location>
</feature>